<dbReference type="EMBL" id="JAAGWZ010000003">
    <property type="protein sequence ID" value="NEM91811.1"/>
    <property type="molecule type" value="Genomic_DNA"/>
</dbReference>
<evidence type="ECO:0000259" key="1">
    <source>
        <dbReference type="Pfam" id="PF04230"/>
    </source>
</evidence>
<evidence type="ECO:0000313" key="3">
    <source>
        <dbReference type="Proteomes" id="UP000479756"/>
    </source>
</evidence>
<gene>
    <name evidence="2" type="ORF">G3T37_10635</name>
</gene>
<keyword evidence="3" id="KW-1185">Reference proteome</keyword>
<keyword evidence="2" id="KW-0808">Transferase</keyword>
<name>A0A7C9PP00_9MICO</name>
<dbReference type="AlphaFoldDB" id="A0A7C9PP00"/>
<proteinExistence type="predicted"/>
<feature type="domain" description="Polysaccharide pyruvyl transferase" evidence="1">
    <location>
        <begin position="17"/>
        <end position="329"/>
    </location>
</feature>
<dbReference type="RefSeq" id="WP_163473877.1">
    <property type="nucleotide sequence ID" value="NZ_JAAGWZ010000003.1"/>
</dbReference>
<dbReference type="PANTHER" id="PTHR36836">
    <property type="entry name" value="COLANIC ACID BIOSYNTHESIS PROTEIN WCAK"/>
    <property type="match status" value="1"/>
</dbReference>
<dbReference type="InterPro" id="IPR007345">
    <property type="entry name" value="Polysacch_pyruvyl_Trfase"/>
</dbReference>
<reference evidence="2 3" key="1">
    <citation type="journal article" date="2014" name="Int. J. Syst. Evol. Microbiol.">
        <title>Description of Galbitalea soli gen. nov., sp. nov., and Frondihabitans sucicola sp. nov.</title>
        <authorList>
            <person name="Kim S.J."/>
            <person name="Lim J.M."/>
            <person name="Ahn J.H."/>
            <person name="Weon H.Y."/>
            <person name="Hamada M."/>
            <person name="Suzuki K."/>
            <person name="Ahn T.Y."/>
            <person name="Kwon S.W."/>
        </authorList>
    </citation>
    <scope>NUCLEOTIDE SEQUENCE [LARGE SCALE GENOMIC DNA]</scope>
    <source>
        <strain evidence="2 3">NBRC 108727</strain>
    </source>
</reference>
<dbReference type="Pfam" id="PF04230">
    <property type="entry name" value="PS_pyruv_trans"/>
    <property type="match status" value="1"/>
</dbReference>
<protein>
    <submittedName>
        <fullName evidence="2">Polysaccharide pyruvyl transferase family protein</fullName>
    </submittedName>
</protein>
<dbReference type="PANTHER" id="PTHR36836:SF1">
    <property type="entry name" value="COLANIC ACID BIOSYNTHESIS PROTEIN WCAK"/>
    <property type="match status" value="1"/>
</dbReference>
<dbReference type="Proteomes" id="UP000479756">
    <property type="component" value="Unassembled WGS sequence"/>
</dbReference>
<sequence length="402" mass="42023">MRVLTIGDVGVVDGMVHLGDEAMFEAFVDAMRERRDARITGISAAPAETSARYGIDAIAGIGFGGALAHDRAAQADRMSRVLRTADGTLGLLDAGDPAHRVIEAVRASDAVAVSGGGNMASTWPLHIFERATLAELAHRLDRPFVVSGQTLGPELTGADRELLGGLLRRARLVGLREEPSLRLARALGVAEDRSSHTLDDASFLRAADSFGEPASGILVSLSTHLGGADRERAVTAIAALIDRAAELTGLDVGFLAHFASVRSDAVRGDSVLHEEVRARMTAPSVIRHVTHARPAADLARAASLVVTSRYHPAVFALSGAVPTLALPVDEYTSVKLAGALGNLGQNGVLPLHELLASGASTATLDRVVAEAETIRADGLARLPEARRAAGAWWDRVAAALGD</sequence>
<dbReference type="GO" id="GO:0016740">
    <property type="term" value="F:transferase activity"/>
    <property type="evidence" value="ECO:0007669"/>
    <property type="project" value="UniProtKB-KW"/>
</dbReference>
<accession>A0A7C9PP00</accession>
<organism evidence="2 3">
    <name type="scientific">Galbitalea soli</name>
    <dbReference type="NCBI Taxonomy" id="1268042"/>
    <lineage>
        <taxon>Bacteria</taxon>
        <taxon>Bacillati</taxon>
        <taxon>Actinomycetota</taxon>
        <taxon>Actinomycetes</taxon>
        <taxon>Micrococcales</taxon>
        <taxon>Microbacteriaceae</taxon>
        <taxon>Galbitalea</taxon>
    </lineage>
</organism>
<evidence type="ECO:0000313" key="2">
    <source>
        <dbReference type="EMBL" id="NEM91811.1"/>
    </source>
</evidence>
<comment type="caution">
    <text evidence="2">The sequence shown here is derived from an EMBL/GenBank/DDBJ whole genome shotgun (WGS) entry which is preliminary data.</text>
</comment>